<dbReference type="EMBL" id="CM056800">
    <property type="protein sequence ID" value="KAJ8709739.1"/>
    <property type="molecule type" value="Genomic_DNA"/>
</dbReference>
<comment type="caution">
    <text evidence="1">The sequence shown here is derived from an EMBL/GenBank/DDBJ whole genome shotgun (WGS) entry which is preliminary data.</text>
</comment>
<reference evidence="1" key="1">
    <citation type="submission" date="2023-03" db="EMBL/GenBank/DDBJ databases">
        <title>Chromosome-level genomes of two armyworms, Mythimna separata and Mythimna loreyi, provide insights into the biosynthesis and reception of sex pheromones.</title>
        <authorList>
            <person name="Zhao H."/>
        </authorList>
    </citation>
    <scope>NUCLEOTIDE SEQUENCE</scope>
    <source>
        <strain evidence="1">BeijingLab</strain>
    </source>
</reference>
<dbReference type="Proteomes" id="UP001231649">
    <property type="component" value="Chromosome 24"/>
</dbReference>
<name>A0ACC2Q7L2_9NEOP</name>
<sequence length="331" mass="38497">MKPKSVLTFSKLDPETGDLLDRMFDKKDCMSEINPGRVILPADFKTIGQDILDMEVMESDVWMCSYPRTGSTWAQEMVWLIGHDLDYEGAKSLQQIRCPLVELSCIMMTGHATWHKESVQGTSVDLVKHGLPYPRYIRSHLPWELLPVDIENDDGSAKPKVIYTSRNPKDMVVSYYHYCTLVHGLKGTFEEFCDLFMRDRAPFGPVWNHILGFWNRRHDPNVLFIKFEEMKHDLPSVVRRTAAFLNKELSDIEVDKLCDHLSFQNMKTNRAVNLEAILEKTFGTSYLESTDLRFIRKGQIGDWKNFMSDDLSRRFDEWAEQHLKGTELSFE</sequence>
<accession>A0ACC2Q7L2</accession>
<gene>
    <name evidence="1" type="ORF">PYW08_009743</name>
</gene>
<protein>
    <submittedName>
        <fullName evidence="1">Uncharacterized protein</fullName>
    </submittedName>
</protein>
<keyword evidence="2" id="KW-1185">Reference proteome</keyword>
<evidence type="ECO:0000313" key="2">
    <source>
        <dbReference type="Proteomes" id="UP001231649"/>
    </source>
</evidence>
<organism evidence="1 2">
    <name type="scientific">Mythimna loreyi</name>
    <dbReference type="NCBI Taxonomy" id="667449"/>
    <lineage>
        <taxon>Eukaryota</taxon>
        <taxon>Metazoa</taxon>
        <taxon>Ecdysozoa</taxon>
        <taxon>Arthropoda</taxon>
        <taxon>Hexapoda</taxon>
        <taxon>Insecta</taxon>
        <taxon>Pterygota</taxon>
        <taxon>Neoptera</taxon>
        <taxon>Endopterygota</taxon>
        <taxon>Lepidoptera</taxon>
        <taxon>Glossata</taxon>
        <taxon>Ditrysia</taxon>
        <taxon>Noctuoidea</taxon>
        <taxon>Noctuidae</taxon>
        <taxon>Noctuinae</taxon>
        <taxon>Hadenini</taxon>
        <taxon>Mythimna</taxon>
    </lineage>
</organism>
<evidence type="ECO:0000313" key="1">
    <source>
        <dbReference type="EMBL" id="KAJ8709739.1"/>
    </source>
</evidence>
<proteinExistence type="predicted"/>